<dbReference type="KEGG" id="aori:SD37_26180"/>
<dbReference type="PRINTS" id="PR00039">
    <property type="entry name" value="HTHLYSR"/>
</dbReference>
<dbReference type="InterPro" id="IPR000847">
    <property type="entry name" value="LysR_HTH_N"/>
</dbReference>
<dbReference type="FunFam" id="1.10.10.10:FF:000001">
    <property type="entry name" value="LysR family transcriptional regulator"/>
    <property type="match status" value="1"/>
</dbReference>
<dbReference type="Pfam" id="PF03466">
    <property type="entry name" value="LysR_substrate"/>
    <property type="match status" value="1"/>
</dbReference>
<dbReference type="RefSeq" id="WP_044849803.1">
    <property type="nucleotide sequence ID" value="NZ_CP016174.1"/>
</dbReference>
<dbReference type="STRING" id="31958.SD37_26180"/>
<protein>
    <submittedName>
        <fullName evidence="6">LysR family transcriptional regulator</fullName>
    </submittedName>
</protein>
<dbReference type="GO" id="GO:0032993">
    <property type="term" value="C:protein-DNA complex"/>
    <property type="evidence" value="ECO:0007669"/>
    <property type="project" value="TreeGrafter"/>
</dbReference>
<dbReference type="CDD" id="cd08414">
    <property type="entry name" value="PBP2_LTTR_aromatics_like"/>
    <property type="match status" value="1"/>
</dbReference>
<dbReference type="InterPro" id="IPR005119">
    <property type="entry name" value="LysR_subst-bd"/>
</dbReference>
<evidence type="ECO:0000256" key="1">
    <source>
        <dbReference type="ARBA" id="ARBA00009437"/>
    </source>
</evidence>
<evidence type="ECO:0000313" key="7">
    <source>
        <dbReference type="Proteomes" id="UP000093695"/>
    </source>
</evidence>
<dbReference type="eggNOG" id="COG0583">
    <property type="taxonomic scope" value="Bacteria"/>
</dbReference>
<organism evidence="6 7">
    <name type="scientific">Amycolatopsis orientalis</name>
    <name type="common">Nocardia orientalis</name>
    <dbReference type="NCBI Taxonomy" id="31958"/>
    <lineage>
        <taxon>Bacteria</taxon>
        <taxon>Bacillati</taxon>
        <taxon>Actinomycetota</taxon>
        <taxon>Actinomycetes</taxon>
        <taxon>Pseudonocardiales</taxon>
        <taxon>Pseudonocardiaceae</taxon>
        <taxon>Amycolatopsis</taxon>
    </lineage>
</organism>
<gene>
    <name evidence="6" type="ORF">SD37_26180</name>
</gene>
<accession>A0A193C2K8</accession>
<keyword evidence="2" id="KW-0805">Transcription regulation</keyword>
<dbReference type="InterPro" id="IPR036390">
    <property type="entry name" value="WH_DNA-bd_sf"/>
</dbReference>
<evidence type="ECO:0000256" key="4">
    <source>
        <dbReference type="ARBA" id="ARBA00023163"/>
    </source>
</evidence>
<proteinExistence type="inferred from homology"/>
<dbReference type="Pfam" id="PF00126">
    <property type="entry name" value="HTH_1"/>
    <property type="match status" value="1"/>
</dbReference>
<dbReference type="PANTHER" id="PTHR30346:SF0">
    <property type="entry name" value="HCA OPERON TRANSCRIPTIONAL ACTIVATOR HCAR"/>
    <property type="match status" value="1"/>
</dbReference>
<keyword evidence="3" id="KW-0238">DNA-binding</keyword>
<dbReference type="EMBL" id="CP016174">
    <property type="protein sequence ID" value="ANN18766.1"/>
    <property type="molecule type" value="Genomic_DNA"/>
</dbReference>
<comment type="similarity">
    <text evidence="1">Belongs to the LysR transcriptional regulatory family.</text>
</comment>
<evidence type="ECO:0000259" key="5">
    <source>
        <dbReference type="PROSITE" id="PS50931"/>
    </source>
</evidence>
<feature type="domain" description="HTH lysR-type" evidence="5">
    <location>
        <begin position="1"/>
        <end position="58"/>
    </location>
</feature>
<dbReference type="SUPFAM" id="SSF46785">
    <property type="entry name" value="Winged helix' DNA-binding domain"/>
    <property type="match status" value="1"/>
</dbReference>
<dbReference type="Proteomes" id="UP000093695">
    <property type="component" value="Chromosome"/>
</dbReference>
<evidence type="ECO:0000313" key="6">
    <source>
        <dbReference type="EMBL" id="ANN18766.1"/>
    </source>
</evidence>
<keyword evidence="4" id="KW-0804">Transcription</keyword>
<sequence>MDVQQLRSFLAVAEELHFGRAAERLHIAQPPLSRTIKQLERELGIRLFDRNTRSVNLTAGGQALVGPAKDVIEALRRADAAVRSAGDGEAGLVRIAFAGVSTHDLVARLARAVRARRPGIRLELSSQNFAQPAMKKLVQGETDIALGRWDVIPAEVAARVVMSDALVVAVPDTHPLAGARRLEFGQLADDGFVSLPPHEGAVLPDRLRRLAHQAGFIADVVQIAPDTQTALALVSAQVGCHLTLASVARNVNDPHVAFVPLDTSPHDVDLRAAWRRDDHGPALKAVLDELLALD</sequence>
<dbReference type="Gene3D" id="1.10.10.10">
    <property type="entry name" value="Winged helix-like DNA-binding domain superfamily/Winged helix DNA-binding domain"/>
    <property type="match status" value="1"/>
</dbReference>
<dbReference type="SUPFAM" id="SSF53850">
    <property type="entry name" value="Periplasmic binding protein-like II"/>
    <property type="match status" value="1"/>
</dbReference>
<name>A0A193C2K8_AMYOR</name>
<evidence type="ECO:0000256" key="3">
    <source>
        <dbReference type="ARBA" id="ARBA00023125"/>
    </source>
</evidence>
<dbReference type="PANTHER" id="PTHR30346">
    <property type="entry name" value="TRANSCRIPTIONAL DUAL REGULATOR HCAR-RELATED"/>
    <property type="match status" value="1"/>
</dbReference>
<dbReference type="InterPro" id="IPR036388">
    <property type="entry name" value="WH-like_DNA-bd_sf"/>
</dbReference>
<keyword evidence="7" id="KW-1185">Reference proteome</keyword>
<reference evidence="6 7" key="1">
    <citation type="journal article" date="2015" name="Genome Announc.">
        <title>Draft Genome Sequence of Norvancomycin-Producing Strain Amycolatopsis orientalis CPCC200066.</title>
        <authorList>
            <person name="Lei X."/>
            <person name="Yuan F."/>
            <person name="Shi Y."/>
            <person name="Li X."/>
            <person name="Wang L."/>
            <person name="Hong B."/>
        </authorList>
    </citation>
    <scope>NUCLEOTIDE SEQUENCE [LARGE SCALE GENOMIC DNA]</scope>
    <source>
        <strain evidence="6 7">B-37</strain>
    </source>
</reference>
<dbReference type="PROSITE" id="PS50931">
    <property type="entry name" value="HTH_LYSR"/>
    <property type="match status" value="1"/>
</dbReference>
<dbReference type="GO" id="GO:0003677">
    <property type="term" value="F:DNA binding"/>
    <property type="evidence" value="ECO:0007669"/>
    <property type="project" value="UniProtKB-KW"/>
</dbReference>
<dbReference type="GO" id="GO:0003700">
    <property type="term" value="F:DNA-binding transcription factor activity"/>
    <property type="evidence" value="ECO:0007669"/>
    <property type="project" value="InterPro"/>
</dbReference>
<evidence type="ECO:0000256" key="2">
    <source>
        <dbReference type="ARBA" id="ARBA00023015"/>
    </source>
</evidence>
<dbReference type="AlphaFoldDB" id="A0A193C2K8"/>
<dbReference type="Gene3D" id="3.40.190.10">
    <property type="entry name" value="Periplasmic binding protein-like II"/>
    <property type="match status" value="2"/>
</dbReference>